<dbReference type="GO" id="GO:0022857">
    <property type="term" value="F:transmembrane transporter activity"/>
    <property type="evidence" value="ECO:0007669"/>
    <property type="project" value="TreeGrafter"/>
</dbReference>
<evidence type="ECO:0000256" key="1">
    <source>
        <dbReference type="ARBA" id="ARBA00004651"/>
    </source>
</evidence>
<dbReference type="OrthoDB" id="8769057at2"/>
<dbReference type="InterPro" id="IPR047699">
    <property type="entry name" value="Permease_put_prefix"/>
</dbReference>
<dbReference type="EMBL" id="RBCJ01000003">
    <property type="protein sequence ID" value="RKN79687.1"/>
    <property type="molecule type" value="Genomic_DNA"/>
</dbReference>
<feature type="domain" description="ABC3 transporter permease C-terminal" evidence="7">
    <location>
        <begin position="384"/>
        <end position="501"/>
    </location>
</feature>
<gene>
    <name evidence="9" type="ORF">D7Z94_15450</name>
</gene>
<accession>A0A3B0C7V9</accession>
<keyword evidence="10" id="KW-1185">Reference proteome</keyword>
<keyword evidence="2" id="KW-1003">Cell membrane</keyword>
<dbReference type="InterPro" id="IPR003838">
    <property type="entry name" value="ABC3_permease_C"/>
</dbReference>
<dbReference type="PANTHER" id="PTHR30572:SF18">
    <property type="entry name" value="ABC-TYPE MACROLIDE FAMILY EXPORT SYSTEM PERMEASE COMPONENT 2"/>
    <property type="match status" value="1"/>
</dbReference>
<dbReference type="NCBIfam" id="NF038404">
    <property type="entry name" value="perm_prefix_2"/>
    <property type="match status" value="1"/>
</dbReference>
<evidence type="ECO:0000256" key="6">
    <source>
        <dbReference type="SAM" id="Phobius"/>
    </source>
</evidence>
<dbReference type="AlphaFoldDB" id="A0A3B0C7V9"/>
<feature type="transmembrane region" description="Helical" evidence="6">
    <location>
        <begin position="518"/>
        <end position="542"/>
    </location>
</feature>
<evidence type="ECO:0000256" key="4">
    <source>
        <dbReference type="ARBA" id="ARBA00022989"/>
    </source>
</evidence>
<feature type="transmembrane region" description="Helical" evidence="6">
    <location>
        <begin position="379"/>
        <end position="401"/>
    </location>
</feature>
<name>A0A3B0C7V9_9FLAO</name>
<feature type="transmembrane region" description="Helical" evidence="6">
    <location>
        <begin position="474"/>
        <end position="497"/>
    </location>
</feature>
<feature type="transmembrane region" description="Helical" evidence="6">
    <location>
        <begin position="858"/>
        <end position="881"/>
    </location>
</feature>
<dbReference type="GO" id="GO:0005886">
    <property type="term" value="C:plasma membrane"/>
    <property type="evidence" value="ECO:0007669"/>
    <property type="project" value="UniProtKB-SubCell"/>
</dbReference>
<dbReference type="RefSeq" id="WP_120712495.1">
    <property type="nucleotide sequence ID" value="NZ_RBCJ01000003.1"/>
</dbReference>
<keyword evidence="4 6" id="KW-1133">Transmembrane helix</keyword>
<feature type="transmembrane region" description="Helical" evidence="6">
    <location>
        <begin position="824"/>
        <end position="843"/>
    </location>
</feature>
<feature type="transmembrane region" description="Helical" evidence="6">
    <location>
        <begin position="102"/>
        <end position="127"/>
    </location>
</feature>
<feature type="transmembrane region" description="Helical" evidence="6">
    <location>
        <begin position="435"/>
        <end position="454"/>
    </location>
</feature>
<sequence length="895" mass="101397">MDNKKPNKQNLDPPKWADRFLEWYCSPNLLNEIQGDLYEAFSIRVKKYGHRKARLMFIKEVLLFCKPSSLKKSSNIPNLPIMLSFFRYYLKTTFRNLVKNKAFASINIFGLVLGMTAFLLILNYAWFELSYDEFHEKGSQIYRIRNDHFSNGISTYNRAITYRDAGPSLKEEFPEVLDFTRMNGLFGRNLVVTYANDNGIANTFKEENVYYVDDNFLSMFTFPLIKGDPAQALRDMSSVVLTESIAIKYFGTENPIGKIITVDGNESFTVTGLLKNIPSNSHMKFDILFPIKSLSEYQNRNNKMWSGGGGDVAYTYVLLANGVNPASLERKFHDFLGKHQVPHITGTEITDQFVLQPLKRIHLHSNLEFEIKANGNSKMVTFLMIIGFLVLSIAWINYINLSAVRATKRAKEVGVRKVIGATKGQLAKQFITEALVLNFMASLLSVVLILILFPKFKELTGLAMEPVFFSNHMFLLPLVLFIVFGAILSGLYPAFVMSSFEPLVALKGKVGQKFKGISLVKGMTVFQYAISIVLLAGTFTVFKQVDFMQNQDLGIEIDQTIVINAPKITKDNYASVLESFREETLKHPDYIEMTASSEIPGRPFNATSMMAPSGASREQHKKYASAWVDYDFLPIFGLDLISGRNFSKDFQTDESAIIVNEEFVKSLGFVKPKDAIGQLISSNRGTAKIIGVVNNYHQVSLKNAVEPAAFFLNSERNRKYISFRISSKNLSGTIDTLQKEYEAMFPGNPFEFFFLDDYFDQQYRADRSFGTVFLLFSVLALFITCLGLFNLSFITTLNRIGEIAVRKVLGASTPSIVMLFSKDFIKPIALGSFIGIPIIWIILREWLSNYAFRIDISFWLLFTPVILTLIIASITMSYHILKAARSNTVESLRIE</sequence>
<evidence type="ECO:0000256" key="5">
    <source>
        <dbReference type="ARBA" id="ARBA00023136"/>
    </source>
</evidence>
<keyword evidence="3 6" id="KW-0812">Transmembrane</keyword>
<evidence type="ECO:0000256" key="2">
    <source>
        <dbReference type="ARBA" id="ARBA00022475"/>
    </source>
</evidence>
<comment type="subcellular location">
    <subcellularLocation>
        <location evidence="1">Cell membrane</location>
        <topology evidence="1">Multi-pass membrane protein</topology>
    </subcellularLocation>
</comment>
<reference evidence="9 10" key="1">
    <citation type="submission" date="2018-10" db="EMBL/GenBank/DDBJ databases">
        <title>Ulvibacterium marinum gen. nov., sp. nov., a novel marine bacterium of the family Flavobacteriaceae, isolated from a culture of the green alga Ulva prolifera.</title>
        <authorList>
            <person name="Zhang Z."/>
        </authorList>
    </citation>
    <scope>NUCLEOTIDE SEQUENCE [LARGE SCALE GENOMIC DNA]</scope>
    <source>
        <strain evidence="9 10">CCMM003</strain>
    </source>
</reference>
<evidence type="ECO:0000256" key="3">
    <source>
        <dbReference type="ARBA" id="ARBA00022692"/>
    </source>
</evidence>
<dbReference type="Pfam" id="PF02687">
    <property type="entry name" value="FtsX"/>
    <property type="match status" value="2"/>
</dbReference>
<proteinExistence type="predicted"/>
<dbReference type="Proteomes" id="UP000276603">
    <property type="component" value="Unassembled WGS sequence"/>
</dbReference>
<evidence type="ECO:0000313" key="10">
    <source>
        <dbReference type="Proteomes" id="UP000276603"/>
    </source>
</evidence>
<dbReference type="InterPro" id="IPR025857">
    <property type="entry name" value="MacB_PCD"/>
</dbReference>
<dbReference type="InterPro" id="IPR050250">
    <property type="entry name" value="Macrolide_Exporter_MacB"/>
</dbReference>
<dbReference type="Pfam" id="PF12704">
    <property type="entry name" value="MacB_PCD"/>
    <property type="match status" value="2"/>
</dbReference>
<feature type="transmembrane region" description="Helical" evidence="6">
    <location>
        <begin position="772"/>
        <end position="797"/>
    </location>
</feature>
<evidence type="ECO:0000259" key="8">
    <source>
        <dbReference type="Pfam" id="PF12704"/>
    </source>
</evidence>
<feature type="domain" description="ABC3 transporter permease C-terminal" evidence="7">
    <location>
        <begin position="775"/>
        <end position="887"/>
    </location>
</feature>
<feature type="domain" description="MacB-like periplasmic core" evidence="8">
    <location>
        <begin position="529"/>
        <end position="696"/>
    </location>
</feature>
<keyword evidence="5 6" id="KW-0472">Membrane</keyword>
<evidence type="ECO:0000313" key="9">
    <source>
        <dbReference type="EMBL" id="RKN79687.1"/>
    </source>
</evidence>
<feature type="domain" description="MacB-like periplasmic core" evidence="8">
    <location>
        <begin position="106"/>
        <end position="332"/>
    </location>
</feature>
<protein>
    <submittedName>
        <fullName evidence="9">ABC transporter permease</fullName>
    </submittedName>
</protein>
<evidence type="ECO:0000259" key="7">
    <source>
        <dbReference type="Pfam" id="PF02687"/>
    </source>
</evidence>
<organism evidence="9 10">
    <name type="scientific">Ulvibacterium marinum</name>
    <dbReference type="NCBI Taxonomy" id="2419782"/>
    <lineage>
        <taxon>Bacteria</taxon>
        <taxon>Pseudomonadati</taxon>
        <taxon>Bacteroidota</taxon>
        <taxon>Flavobacteriia</taxon>
        <taxon>Flavobacteriales</taxon>
        <taxon>Flavobacteriaceae</taxon>
        <taxon>Ulvibacterium</taxon>
    </lineage>
</organism>
<comment type="caution">
    <text evidence="9">The sequence shown here is derived from an EMBL/GenBank/DDBJ whole genome shotgun (WGS) entry which is preliminary data.</text>
</comment>
<dbReference type="PANTHER" id="PTHR30572">
    <property type="entry name" value="MEMBRANE COMPONENT OF TRANSPORTER-RELATED"/>
    <property type="match status" value="1"/>
</dbReference>